<dbReference type="Proteomes" id="UP000478052">
    <property type="component" value="Unassembled WGS sequence"/>
</dbReference>
<gene>
    <name evidence="1" type="ORF">FWK35_00009774</name>
</gene>
<dbReference type="EMBL" id="VUJU01003054">
    <property type="protein sequence ID" value="KAF0759255.1"/>
    <property type="molecule type" value="Genomic_DNA"/>
</dbReference>
<evidence type="ECO:0000313" key="1">
    <source>
        <dbReference type="EMBL" id="KAF0759255.1"/>
    </source>
</evidence>
<sequence length="91" mass="10556">MEEQHGFCPNRSIITNSPIFHNFVYNAFQNHSQIYALNIVNHAVLMNILKAFTLKTDTNGLNCPMLNLMSFQSAMKYRKAPFIISYHHQQP</sequence>
<comment type="caution">
    <text evidence="1">The sequence shown here is derived from an EMBL/GenBank/DDBJ whole genome shotgun (WGS) entry which is preliminary data.</text>
</comment>
<accession>A0A6G0YP97</accession>
<reference evidence="1 2" key="1">
    <citation type="submission" date="2019-08" db="EMBL/GenBank/DDBJ databases">
        <title>Whole genome of Aphis craccivora.</title>
        <authorList>
            <person name="Voronova N.V."/>
            <person name="Shulinski R.S."/>
            <person name="Bandarenka Y.V."/>
            <person name="Zhorov D.G."/>
            <person name="Warner D."/>
        </authorList>
    </citation>
    <scope>NUCLEOTIDE SEQUENCE [LARGE SCALE GENOMIC DNA]</scope>
    <source>
        <strain evidence="1">180601</strain>
        <tissue evidence="1">Whole Body</tissue>
    </source>
</reference>
<keyword evidence="1" id="KW-0548">Nucleotidyltransferase</keyword>
<proteinExistence type="predicted"/>
<name>A0A6G0YP97_APHCR</name>
<dbReference type="GO" id="GO:0003964">
    <property type="term" value="F:RNA-directed DNA polymerase activity"/>
    <property type="evidence" value="ECO:0007669"/>
    <property type="project" value="UniProtKB-KW"/>
</dbReference>
<keyword evidence="1" id="KW-0695">RNA-directed DNA polymerase</keyword>
<evidence type="ECO:0000313" key="2">
    <source>
        <dbReference type="Proteomes" id="UP000478052"/>
    </source>
</evidence>
<dbReference type="AlphaFoldDB" id="A0A6G0YP97"/>
<organism evidence="1 2">
    <name type="scientific">Aphis craccivora</name>
    <name type="common">Cowpea aphid</name>
    <dbReference type="NCBI Taxonomy" id="307492"/>
    <lineage>
        <taxon>Eukaryota</taxon>
        <taxon>Metazoa</taxon>
        <taxon>Ecdysozoa</taxon>
        <taxon>Arthropoda</taxon>
        <taxon>Hexapoda</taxon>
        <taxon>Insecta</taxon>
        <taxon>Pterygota</taxon>
        <taxon>Neoptera</taxon>
        <taxon>Paraneoptera</taxon>
        <taxon>Hemiptera</taxon>
        <taxon>Sternorrhyncha</taxon>
        <taxon>Aphidomorpha</taxon>
        <taxon>Aphidoidea</taxon>
        <taxon>Aphididae</taxon>
        <taxon>Aphidini</taxon>
        <taxon>Aphis</taxon>
        <taxon>Aphis</taxon>
    </lineage>
</organism>
<keyword evidence="2" id="KW-1185">Reference proteome</keyword>
<protein>
    <submittedName>
        <fullName evidence="1">Reverse transcriptase domain-containing protein</fullName>
    </submittedName>
</protein>
<keyword evidence="1" id="KW-0808">Transferase</keyword>